<dbReference type="InterPro" id="IPR001128">
    <property type="entry name" value="Cyt_P450"/>
</dbReference>
<dbReference type="PRINTS" id="PR00359">
    <property type="entry name" value="BP450"/>
</dbReference>
<dbReference type="PANTHER" id="PTHR46696">
    <property type="entry name" value="P450, PUTATIVE (EUROFUNG)-RELATED"/>
    <property type="match status" value="1"/>
</dbReference>
<evidence type="ECO:0000256" key="16">
    <source>
        <dbReference type="ARBA" id="ARBA00082981"/>
    </source>
</evidence>
<evidence type="ECO:0000256" key="17">
    <source>
        <dbReference type="ARBA" id="ARBA00083909"/>
    </source>
</evidence>
<keyword evidence="6" id="KW-0442">Lipid degradation</keyword>
<proteinExistence type="inferred from homology"/>
<keyword evidence="10" id="KW-0443">Lipid metabolism</keyword>
<evidence type="ECO:0000256" key="11">
    <source>
        <dbReference type="ARBA" id="ARBA00023166"/>
    </source>
</evidence>
<comment type="similarity">
    <text evidence="2 18">Belongs to the cytochrome P450 family.</text>
</comment>
<keyword evidence="12" id="KW-0753">Steroid metabolism</keyword>
<evidence type="ECO:0000256" key="13">
    <source>
        <dbReference type="ARBA" id="ARBA00049645"/>
    </source>
</evidence>
<dbReference type="GO" id="GO:0008203">
    <property type="term" value="P:cholesterol metabolic process"/>
    <property type="evidence" value="ECO:0007669"/>
    <property type="project" value="UniProtKB-KW"/>
</dbReference>
<dbReference type="Gene3D" id="1.10.630.10">
    <property type="entry name" value="Cytochrome P450"/>
    <property type="match status" value="1"/>
</dbReference>
<protein>
    <recommendedName>
        <fullName evidence="14">Steroid C26-monooxygenase</fullName>
    </recommendedName>
    <alternativeName>
        <fullName evidence="15">Cholest-4-en-3-one C26-monooxygenase</fullName>
    </alternativeName>
    <alternativeName>
        <fullName evidence="17">Cholesterol C26-monooxygenase</fullName>
    </alternativeName>
    <alternativeName>
        <fullName evidence="16">Steroid C27-monooxygenase</fullName>
    </alternativeName>
</protein>
<evidence type="ECO:0000256" key="14">
    <source>
        <dbReference type="ARBA" id="ARBA00070775"/>
    </source>
</evidence>
<dbReference type="InterPro" id="IPR002397">
    <property type="entry name" value="Cyt_P450_B"/>
</dbReference>
<dbReference type="PANTHER" id="PTHR46696:SF1">
    <property type="entry name" value="CYTOCHROME P450 YJIB-RELATED"/>
    <property type="match status" value="1"/>
</dbReference>
<keyword evidence="4 18" id="KW-0349">Heme</keyword>
<evidence type="ECO:0000256" key="1">
    <source>
        <dbReference type="ARBA" id="ARBA00001971"/>
    </source>
</evidence>
<dbReference type="Proteomes" id="UP000465241">
    <property type="component" value="Unassembled WGS sequence"/>
</dbReference>
<evidence type="ECO:0000313" key="20">
    <source>
        <dbReference type="Proteomes" id="UP000465241"/>
    </source>
</evidence>
<dbReference type="CDD" id="cd20625">
    <property type="entry name" value="CYP164-like"/>
    <property type="match status" value="1"/>
</dbReference>
<evidence type="ECO:0000256" key="9">
    <source>
        <dbReference type="ARBA" id="ARBA00023033"/>
    </source>
</evidence>
<organism evidence="19 20">
    <name type="scientific">Mycolicibacterium murale</name>
    <dbReference type="NCBI Taxonomy" id="182220"/>
    <lineage>
        <taxon>Bacteria</taxon>
        <taxon>Bacillati</taxon>
        <taxon>Actinomycetota</taxon>
        <taxon>Actinomycetes</taxon>
        <taxon>Mycobacteriales</taxon>
        <taxon>Mycobacteriaceae</taxon>
        <taxon>Mycolicibacterium</taxon>
    </lineage>
</organism>
<evidence type="ECO:0000256" key="6">
    <source>
        <dbReference type="ARBA" id="ARBA00022963"/>
    </source>
</evidence>
<comment type="caution">
    <text evidence="19">The sequence shown here is derived from an EMBL/GenBank/DDBJ whole genome shotgun (WGS) entry which is preliminary data.</text>
</comment>
<keyword evidence="8 18" id="KW-0408">Iron</keyword>
<accession>A0A7I9WEK8</accession>
<dbReference type="PROSITE" id="PS00086">
    <property type="entry name" value="CYTOCHROME_P450"/>
    <property type="match status" value="1"/>
</dbReference>
<dbReference type="GO" id="GO:0016042">
    <property type="term" value="P:lipid catabolic process"/>
    <property type="evidence" value="ECO:0007669"/>
    <property type="project" value="UniProtKB-KW"/>
</dbReference>
<dbReference type="PRINTS" id="PR00385">
    <property type="entry name" value="P450"/>
</dbReference>
<dbReference type="AlphaFoldDB" id="A0A7I9WEK8"/>
<dbReference type="FunFam" id="1.10.630.10:FF:000018">
    <property type="entry name" value="Cytochrome P450 monooxygenase"/>
    <property type="match status" value="1"/>
</dbReference>
<evidence type="ECO:0000256" key="10">
    <source>
        <dbReference type="ARBA" id="ARBA00023098"/>
    </source>
</evidence>
<dbReference type="GO" id="GO:0005506">
    <property type="term" value="F:iron ion binding"/>
    <property type="evidence" value="ECO:0007669"/>
    <property type="project" value="InterPro"/>
</dbReference>
<dbReference type="InterPro" id="IPR017972">
    <property type="entry name" value="Cyt_P450_CS"/>
</dbReference>
<evidence type="ECO:0000256" key="15">
    <source>
        <dbReference type="ARBA" id="ARBA00079588"/>
    </source>
</evidence>
<evidence type="ECO:0000256" key="18">
    <source>
        <dbReference type="RuleBase" id="RU000461"/>
    </source>
</evidence>
<keyword evidence="20" id="KW-1185">Reference proteome</keyword>
<comment type="cofactor">
    <cofactor evidence="1">
        <name>heme</name>
        <dbReference type="ChEBI" id="CHEBI:30413"/>
    </cofactor>
</comment>
<reference evidence="19 20" key="1">
    <citation type="journal article" date="2019" name="Emerg. Microbes Infect.">
        <title>Comprehensive subspecies identification of 175 nontuberculous mycobacteria species based on 7547 genomic profiles.</title>
        <authorList>
            <person name="Matsumoto Y."/>
            <person name="Kinjo T."/>
            <person name="Motooka D."/>
            <person name="Nabeya D."/>
            <person name="Jung N."/>
            <person name="Uechi K."/>
            <person name="Horii T."/>
            <person name="Iida T."/>
            <person name="Fujita J."/>
            <person name="Nakamura S."/>
        </authorList>
    </citation>
    <scope>NUCLEOTIDE SEQUENCE [LARGE SCALE GENOMIC DNA]</scope>
    <source>
        <strain evidence="19 20">JCM 13392</strain>
    </source>
</reference>
<dbReference type="GO" id="GO:0004497">
    <property type="term" value="F:monooxygenase activity"/>
    <property type="evidence" value="ECO:0007669"/>
    <property type="project" value="UniProtKB-KW"/>
</dbReference>
<comment type="pathway">
    <text evidence="13">Steroid metabolism; cholesterol degradation.</text>
</comment>
<evidence type="ECO:0000256" key="4">
    <source>
        <dbReference type="ARBA" id="ARBA00022617"/>
    </source>
</evidence>
<keyword evidence="3" id="KW-0153">Cholesterol metabolism</keyword>
<evidence type="ECO:0000256" key="7">
    <source>
        <dbReference type="ARBA" id="ARBA00023002"/>
    </source>
</evidence>
<dbReference type="EMBL" id="BLKT01000003">
    <property type="protein sequence ID" value="GFG56181.1"/>
    <property type="molecule type" value="Genomic_DNA"/>
</dbReference>
<dbReference type="SUPFAM" id="SSF48264">
    <property type="entry name" value="Cytochrome P450"/>
    <property type="match status" value="1"/>
</dbReference>
<evidence type="ECO:0000256" key="3">
    <source>
        <dbReference type="ARBA" id="ARBA00022548"/>
    </source>
</evidence>
<dbReference type="GO" id="GO:0016705">
    <property type="term" value="F:oxidoreductase activity, acting on paired donors, with incorporation or reduction of molecular oxygen"/>
    <property type="evidence" value="ECO:0007669"/>
    <property type="project" value="InterPro"/>
</dbReference>
<keyword evidence="9 18" id="KW-0503">Monooxygenase</keyword>
<name>A0A7I9WEK8_9MYCO</name>
<sequence length="396" mass="43378">MRLLDPGNRADPYPLYREIRECGPLLLPGMNLAVFSRYDDCFDVLRHPDSASDRLKSTAAQRAIADGQPARPLGTPAFLFLDPPDHTRLRKLTQKAFAPKVIKALEADIALLVDGLLDKVEEAGHLDVITDLAYPLPVAVICRLLGVPLEDEPEFSRASALLARSLDPFITVTGEIPDDMDERMQAGLWMRTYLHDLIDRRRADPGEDLMSRLIAAEEDGDQLTEEEIVATCNLLLIAGHETTVNLIANAVLAMLREPRHWATLGADPTHASAIIEETLRHDPPVQLVSRVAAAELEINGVTVPRGDTAILLIAAAQRDPASFVDPDVFDPDRAVTRHLAFGHGPHFCLGAPLARLEAQLALTMVTSRFPDARLDGPAEYKPNLTLRGLAAQAVRV</sequence>
<evidence type="ECO:0000256" key="12">
    <source>
        <dbReference type="ARBA" id="ARBA00023221"/>
    </source>
</evidence>
<evidence type="ECO:0000256" key="8">
    <source>
        <dbReference type="ARBA" id="ARBA00023004"/>
    </source>
</evidence>
<keyword evidence="11" id="KW-1207">Sterol metabolism</keyword>
<dbReference type="GO" id="GO:0020037">
    <property type="term" value="F:heme binding"/>
    <property type="evidence" value="ECO:0007669"/>
    <property type="project" value="InterPro"/>
</dbReference>
<keyword evidence="5 18" id="KW-0479">Metal-binding</keyword>
<dbReference type="InterPro" id="IPR036396">
    <property type="entry name" value="Cyt_P450_sf"/>
</dbReference>
<evidence type="ECO:0000256" key="2">
    <source>
        <dbReference type="ARBA" id="ARBA00010617"/>
    </source>
</evidence>
<dbReference type="Pfam" id="PF00067">
    <property type="entry name" value="p450"/>
    <property type="match status" value="2"/>
</dbReference>
<keyword evidence="7 18" id="KW-0560">Oxidoreductase</keyword>
<evidence type="ECO:0000256" key="5">
    <source>
        <dbReference type="ARBA" id="ARBA00022723"/>
    </source>
</evidence>
<gene>
    <name evidence="19" type="ORF">MMUR_03170</name>
</gene>
<evidence type="ECO:0000313" key="19">
    <source>
        <dbReference type="EMBL" id="GFG56181.1"/>
    </source>
</evidence>